<dbReference type="Pfam" id="PF00400">
    <property type="entry name" value="WD40"/>
    <property type="match status" value="2"/>
</dbReference>
<reference evidence="5" key="2">
    <citation type="submission" date="2015-01" db="EMBL/GenBank/DDBJ databases">
        <title>Evolutionary Origins and Diversification of the Mycorrhizal Mutualists.</title>
        <authorList>
            <consortium name="DOE Joint Genome Institute"/>
            <consortium name="Mycorrhizal Genomics Consortium"/>
            <person name="Kohler A."/>
            <person name="Kuo A."/>
            <person name="Nagy L.G."/>
            <person name="Floudas D."/>
            <person name="Copeland A."/>
            <person name="Barry K.W."/>
            <person name="Cichocki N."/>
            <person name="Veneault-Fourrey C."/>
            <person name="LaButti K."/>
            <person name="Lindquist E.A."/>
            <person name="Lipzen A."/>
            <person name="Lundell T."/>
            <person name="Morin E."/>
            <person name="Murat C."/>
            <person name="Riley R."/>
            <person name="Ohm R."/>
            <person name="Sun H."/>
            <person name="Tunlid A."/>
            <person name="Henrissat B."/>
            <person name="Grigoriev I.V."/>
            <person name="Hibbett D.S."/>
            <person name="Martin F."/>
        </authorList>
    </citation>
    <scope>NUCLEOTIDE SEQUENCE [LARGE SCALE GENOMIC DNA]</scope>
    <source>
        <strain evidence="5">Foug A</strain>
    </source>
</reference>
<gene>
    <name evidence="4" type="ORF">SCLCIDRAFT_89586</name>
</gene>
<dbReference type="PANTHER" id="PTHR22847:SF637">
    <property type="entry name" value="WD REPEAT DOMAIN 5B"/>
    <property type="match status" value="1"/>
</dbReference>
<keyword evidence="1 3" id="KW-0853">WD repeat</keyword>
<name>A0A0C3D5T6_9AGAM</name>
<dbReference type="PRINTS" id="PR00320">
    <property type="entry name" value="GPROTEINBRPT"/>
</dbReference>
<evidence type="ECO:0000256" key="3">
    <source>
        <dbReference type="PROSITE-ProRule" id="PRU00221"/>
    </source>
</evidence>
<dbReference type="AlphaFoldDB" id="A0A0C3D5T6"/>
<evidence type="ECO:0000313" key="5">
    <source>
        <dbReference type="Proteomes" id="UP000053989"/>
    </source>
</evidence>
<feature type="non-terminal residue" evidence="4">
    <location>
        <position position="1"/>
    </location>
</feature>
<dbReference type="InterPro" id="IPR019775">
    <property type="entry name" value="WD40_repeat_CS"/>
</dbReference>
<dbReference type="GO" id="GO:0005634">
    <property type="term" value="C:nucleus"/>
    <property type="evidence" value="ECO:0007669"/>
    <property type="project" value="TreeGrafter"/>
</dbReference>
<evidence type="ECO:0000313" key="4">
    <source>
        <dbReference type="EMBL" id="KIM56120.1"/>
    </source>
</evidence>
<dbReference type="SUPFAM" id="SSF50978">
    <property type="entry name" value="WD40 repeat-like"/>
    <property type="match status" value="1"/>
</dbReference>
<accession>A0A0C3D5T6</accession>
<feature type="repeat" description="WD" evidence="3">
    <location>
        <begin position="31"/>
        <end position="64"/>
    </location>
</feature>
<proteinExistence type="predicted"/>
<dbReference type="InParanoid" id="A0A0C3D5T6"/>
<dbReference type="InterPro" id="IPR015943">
    <property type="entry name" value="WD40/YVTN_repeat-like_dom_sf"/>
</dbReference>
<evidence type="ECO:0000256" key="1">
    <source>
        <dbReference type="ARBA" id="ARBA00022574"/>
    </source>
</evidence>
<dbReference type="InterPro" id="IPR001680">
    <property type="entry name" value="WD40_rpt"/>
</dbReference>
<dbReference type="PROSITE" id="PS50082">
    <property type="entry name" value="WD_REPEATS_2"/>
    <property type="match status" value="2"/>
</dbReference>
<dbReference type="Proteomes" id="UP000053989">
    <property type="component" value="Unassembled WGS sequence"/>
</dbReference>
<protein>
    <submittedName>
        <fullName evidence="4">Uncharacterized protein</fullName>
    </submittedName>
</protein>
<dbReference type="STRING" id="1036808.A0A0C3D5T6"/>
<feature type="non-terminal residue" evidence="4">
    <location>
        <position position="64"/>
    </location>
</feature>
<dbReference type="InterPro" id="IPR036322">
    <property type="entry name" value="WD40_repeat_dom_sf"/>
</dbReference>
<dbReference type="SMART" id="SM00320">
    <property type="entry name" value="WD40"/>
    <property type="match status" value="1"/>
</dbReference>
<organism evidence="4 5">
    <name type="scientific">Scleroderma citrinum Foug A</name>
    <dbReference type="NCBI Taxonomy" id="1036808"/>
    <lineage>
        <taxon>Eukaryota</taxon>
        <taxon>Fungi</taxon>
        <taxon>Dikarya</taxon>
        <taxon>Basidiomycota</taxon>
        <taxon>Agaricomycotina</taxon>
        <taxon>Agaricomycetes</taxon>
        <taxon>Agaricomycetidae</taxon>
        <taxon>Boletales</taxon>
        <taxon>Sclerodermatineae</taxon>
        <taxon>Sclerodermataceae</taxon>
        <taxon>Scleroderma</taxon>
    </lineage>
</organism>
<dbReference type="GO" id="GO:1990234">
    <property type="term" value="C:transferase complex"/>
    <property type="evidence" value="ECO:0007669"/>
    <property type="project" value="UniProtKB-ARBA"/>
</dbReference>
<evidence type="ECO:0000256" key="2">
    <source>
        <dbReference type="ARBA" id="ARBA00022737"/>
    </source>
</evidence>
<dbReference type="OrthoDB" id="3267146at2759"/>
<dbReference type="PANTHER" id="PTHR22847">
    <property type="entry name" value="WD40 REPEAT PROTEIN"/>
    <property type="match status" value="1"/>
</dbReference>
<keyword evidence="2" id="KW-0677">Repeat</keyword>
<dbReference type="PROSITE" id="PS50294">
    <property type="entry name" value="WD_REPEATS_REGION"/>
    <property type="match status" value="2"/>
</dbReference>
<feature type="repeat" description="WD" evidence="3">
    <location>
        <begin position="1"/>
        <end position="29"/>
    </location>
</feature>
<dbReference type="EMBL" id="KN822122">
    <property type="protein sequence ID" value="KIM56120.1"/>
    <property type="molecule type" value="Genomic_DNA"/>
</dbReference>
<dbReference type="PROSITE" id="PS00678">
    <property type="entry name" value="WD_REPEATS_1"/>
    <property type="match status" value="2"/>
</dbReference>
<dbReference type="InterPro" id="IPR020472">
    <property type="entry name" value="WD40_PAC1"/>
</dbReference>
<keyword evidence="5" id="KW-1185">Reference proteome</keyword>
<reference evidence="4 5" key="1">
    <citation type="submission" date="2014-04" db="EMBL/GenBank/DDBJ databases">
        <authorList>
            <consortium name="DOE Joint Genome Institute"/>
            <person name="Kuo A."/>
            <person name="Kohler A."/>
            <person name="Nagy L.G."/>
            <person name="Floudas D."/>
            <person name="Copeland A."/>
            <person name="Barry K.W."/>
            <person name="Cichocki N."/>
            <person name="Veneault-Fourrey C."/>
            <person name="LaButti K."/>
            <person name="Lindquist E.A."/>
            <person name="Lipzen A."/>
            <person name="Lundell T."/>
            <person name="Morin E."/>
            <person name="Murat C."/>
            <person name="Sun H."/>
            <person name="Tunlid A."/>
            <person name="Henrissat B."/>
            <person name="Grigoriev I.V."/>
            <person name="Hibbett D.S."/>
            <person name="Martin F."/>
            <person name="Nordberg H.P."/>
            <person name="Cantor M.N."/>
            <person name="Hua S.X."/>
        </authorList>
    </citation>
    <scope>NUCLEOTIDE SEQUENCE [LARGE SCALE GENOMIC DNA]</scope>
    <source>
        <strain evidence="4 5">Foug A</strain>
    </source>
</reference>
<dbReference type="Gene3D" id="2.130.10.10">
    <property type="entry name" value="YVTN repeat-like/Quinoprotein amine dehydrogenase"/>
    <property type="match status" value="1"/>
</dbReference>
<dbReference type="HOGENOM" id="CLU_000288_57_30_1"/>
<sequence length="64" mass="6689">SPDGTRIVSGSHDNTVRVWDTDSGVEIGSPLEGHTLGVTSVAFSCDGTKIVSGSWDNSARVWNA</sequence>